<name>A0A7C4GJ90_9BACT</name>
<dbReference type="SUPFAM" id="SSF51905">
    <property type="entry name" value="FAD/NAD(P)-binding domain"/>
    <property type="match status" value="1"/>
</dbReference>
<dbReference type="PANTHER" id="PTHR42949:SF3">
    <property type="entry name" value="ANAEROBIC GLYCEROL-3-PHOSPHATE DEHYDROGENASE SUBUNIT B"/>
    <property type="match status" value="1"/>
</dbReference>
<evidence type="ECO:0000256" key="1">
    <source>
        <dbReference type="ARBA" id="ARBA00022723"/>
    </source>
</evidence>
<dbReference type="InterPro" id="IPR036188">
    <property type="entry name" value="FAD/NAD-bd_sf"/>
</dbReference>
<dbReference type="InterPro" id="IPR007419">
    <property type="entry name" value="BFD-like_2Fe2S-bd_dom"/>
</dbReference>
<dbReference type="EMBL" id="DSZY01000020">
    <property type="protein sequence ID" value="HGU40414.1"/>
    <property type="molecule type" value="Genomic_DNA"/>
</dbReference>
<dbReference type="InterPro" id="IPR023753">
    <property type="entry name" value="FAD/NAD-binding_dom"/>
</dbReference>
<evidence type="ECO:0000256" key="4">
    <source>
        <dbReference type="ARBA" id="ARBA00023014"/>
    </source>
</evidence>
<evidence type="ECO:0000256" key="3">
    <source>
        <dbReference type="ARBA" id="ARBA00023004"/>
    </source>
</evidence>
<keyword evidence="3" id="KW-0408">Iron</keyword>
<dbReference type="GO" id="GO:0051536">
    <property type="term" value="F:iron-sulfur cluster binding"/>
    <property type="evidence" value="ECO:0007669"/>
    <property type="project" value="UniProtKB-KW"/>
</dbReference>
<reference evidence="6" key="1">
    <citation type="journal article" date="2020" name="mSystems">
        <title>Genome- and Community-Level Interaction Insights into Carbon Utilization and Element Cycling Functions of Hydrothermarchaeota in Hydrothermal Sediment.</title>
        <authorList>
            <person name="Zhou Z."/>
            <person name="Liu Y."/>
            <person name="Xu W."/>
            <person name="Pan J."/>
            <person name="Luo Z.H."/>
            <person name="Li M."/>
        </authorList>
    </citation>
    <scope>NUCLEOTIDE SEQUENCE [LARGE SCALE GENOMIC DNA]</scope>
    <source>
        <strain evidence="6">SpSt-609</strain>
    </source>
</reference>
<evidence type="ECO:0000256" key="2">
    <source>
        <dbReference type="ARBA" id="ARBA00023002"/>
    </source>
</evidence>
<evidence type="ECO:0000313" key="6">
    <source>
        <dbReference type="EMBL" id="HGU40414.1"/>
    </source>
</evidence>
<organism evidence="6">
    <name type="scientific">Fervidobacterium thailandense</name>
    <dbReference type="NCBI Taxonomy" id="1008305"/>
    <lineage>
        <taxon>Bacteria</taxon>
        <taxon>Thermotogati</taxon>
        <taxon>Thermotogota</taxon>
        <taxon>Thermotogae</taxon>
        <taxon>Thermotogales</taxon>
        <taxon>Fervidobacteriaceae</taxon>
        <taxon>Fervidobacterium</taxon>
    </lineage>
</organism>
<dbReference type="Pfam" id="PF07992">
    <property type="entry name" value="Pyr_redox_2"/>
    <property type="match status" value="1"/>
</dbReference>
<dbReference type="GO" id="GO:0046872">
    <property type="term" value="F:metal ion binding"/>
    <property type="evidence" value="ECO:0007669"/>
    <property type="project" value="UniProtKB-KW"/>
</dbReference>
<dbReference type="GO" id="GO:0016491">
    <property type="term" value="F:oxidoreductase activity"/>
    <property type="evidence" value="ECO:0007669"/>
    <property type="project" value="UniProtKB-KW"/>
</dbReference>
<feature type="domain" description="4Fe-4S ferredoxin-type" evidence="5">
    <location>
        <begin position="416"/>
        <end position="445"/>
    </location>
</feature>
<proteinExistence type="predicted"/>
<dbReference type="PROSITE" id="PS51379">
    <property type="entry name" value="4FE4S_FER_2"/>
    <property type="match status" value="2"/>
</dbReference>
<comment type="caution">
    <text evidence="6">The sequence shown here is derived from an EMBL/GenBank/DDBJ whole genome shotgun (WGS) entry which is preliminary data.</text>
</comment>
<dbReference type="InterPro" id="IPR017900">
    <property type="entry name" value="4Fe4S_Fe_S_CS"/>
</dbReference>
<feature type="domain" description="4Fe-4S ferredoxin-type" evidence="5">
    <location>
        <begin position="384"/>
        <end position="413"/>
    </location>
</feature>
<dbReference type="AlphaFoldDB" id="A0A7C4GJ90"/>
<dbReference type="SUPFAM" id="SSF54862">
    <property type="entry name" value="4Fe-4S ferredoxins"/>
    <property type="match status" value="1"/>
</dbReference>
<dbReference type="PRINTS" id="PR00469">
    <property type="entry name" value="PNDRDTASEII"/>
</dbReference>
<dbReference type="Gene3D" id="3.30.70.20">
    <property type="match status" value="1"/>
</dbReference>
<protein>
    <submittedName>
        <fullName evidence="6">(2Fe-2S)-binding protein</fullName>
    </submittedName>
</protein>
<dbReference type="InterPro" id="IPR017896">
    <property type="entry name" value="4Fe4S_Fe-S-bd"/>
</dbReference>
<dbReference type="PROSITE" id="PS00198">
    <property type="entry name" value="4FE4S_FER_1"/>
    <property type="match status" value="1"/>
</dbReference>
<dbReference type="InterPro" id="IPR051691">
    <property type="entry name" value="Metab_Enz_Cyan_OpOx_G3PDH"/>
</dbReference>
<evidence type="ECO:0000259" key="5">
    <source>
        <dbReference type="PROSITE" id="PS51379"/>
    </source>
</evidence>
<dbReference type="CDD" id="cd19946">
    <property type="entry name" value="GlpA-like_Fer2_BFD-like"/>
    <property type="match status" value="1"/>
</dbReference>
<accession>A0A7C4GJ90</accession>
<sequence length="619" mass="67447">MNSGLKNPKVLVVGAGPAGLCGAIAVAETCKNGEDVLIVDEGIEPGGQLPKQTHKFFGHEGFYASTRGYEIGEKLVKRARNLGVRFMLESTVVGIYEDSVVVYNRTENKTLQMHPEYILLATGASEKFLAFKNNTLPGIYGAGAVQTLMNQYKVLPGRSFLIVGAGNIGLIVAYQLLQAGAQVKAVVEASDRVGGYIVHANKVKRMGIPILLKHTVVEALGTERVEGAIVSQVDENFEPIHGTEREIVVDVICLAVGLQPTVDLASQAGAKLTYIPQLGGYVPVRDEDMRTTVPNVYVAGDLAGIEEATTAMIEGYIAGYNIAQQLTGVDLSEKISKMKQELVEFRRGPFSDKVRLGLSKMGLNFPAGGYRTEVQKDTGPVGKLRAVIECPQAIPCNPCETSCPSGAISVGGNINGIPHIDYSKCTGCGVCVMKCPGLAIFMVQEKKDYSVVGIPYEMLPIPEKGTKVQLLNRDGVHVADGEIENVVINRREKTHIVYLRVPKGYENEVRYFRIPKKEDVYVCRCEEVTVEDVEAVIDSGITDYEELRRILRIGMGPCGGRTCRNTVLQILSKRTGLPITEQQLGAYRPPIFPLPFEAIINSRDLSEETFEASHRGEQE</sequence>
<dbReference type="Pfam" id="PF04324">
    <property type="entry name" value="Fer2_BFD"/>
    <property type="match status" value="1"/>
</dbReference>
<dbReference type="PRINTS" id="PR00368">
    <property type="entry name" value="FADPNR"/>
</dbReference>
<dbReference type="InterPro" id="IPR041854">
    <property type="entry name" value="BFD-like_2Fe2S-bd_dom_sf"/>
</dbReference>
<keyword evidence="4" id="KW-0411">Iron-sulfur</keyword>
<dbReference type="Pfam" id="PF00037">
    <property type="entry name" value="Fer4"/>
    <property type="match status" value="1"/>
</dbReference>
<gene>
    <name evidence="6" type="ORF">ENT77_04360</name>
</gene>
<keyword evidence="2" id="KW-0560">Oxidoreductase</keyword>
<dbReference type="PANTHER" id="PTHR42949">
    <property type="entry name" value="ANAEROBIC GLYCEROL-3-PHOSPHATE DEHYDROGENASE SUBUNIT B"/>
    <property type="match status" value="1"/>
</dbReference>
<keyword evidence="1" id="KW-0479">Metal-binding</keyword>
<dbReference type="Gene3D" id="1.10.10.1100">
    <property type="entry name" value="BFD-like [2Fe-2S]-binding domain"/>
    <property type="match status" value="1"/>
</dbReference>
<dbReference type="Gene3D" id="3.50.50.60">
    <property type="entry name" value="FAD/NAD(P)-binding domain"/>
    <property type="match status" value="2"/>
</dbReference>